<dbReference type="GO" id="GO:0016151">
    <property type="term" value="F:nickel cation binding"/>
    <property type="evidence" value="ECO:0007669"/>
    <property type="project" value="InterPro"/>
</dbReference>
<dbReference type="SUPFAM" id="SSF56762">
    <property type="entry name" value="HydB/Nqo4-like"/>
    <property type="match status" value="1"/>
</dbReference>
<feature type="binding site" evidence="1">
    <location>
        <position position="60"/>
    </location>
    <ligand>
        <name>Ni(2+)</name>
        <dbReference type="ChEBI" id="CHEBI:49786"/>
    </ligand>
</feature>
<feature type="binding site" evidence="1">
    <location>
        <position position="454"/>
    </location>
    <ligand>
        <name>Mg(2+)</name>
        <dbReference type="ChEBI" id="CHEBI:18420"/>
    </ligand>
</feature>
<dbReference type="OrthoDB" id="9761717at2"/>
<evidence type="ECO:0000313" key="3">
    <source>
        <dbReference type="Proteomes" id="UP000009234"/>
    </source>
</evidence>
<dbReference type="AlphaFoldDB" id="F6DME6"/>
<dbReference type="Proteomes" id="UP000009234">
    <property type="component" value="Chromosome"/>
</dbReference>
<feature type="binding site" evidence="1">
    <location>
        <position position="448"/>
    </location>
    <ligand>
        <name>Ni(2+)</name>
        <dbReference type="ChEBI" id="CHEBI:49786"/>
    </ligand>
</feature>
<keyword evidence="1" id="KW-0460">Magnesium</keyword>
<dbReference type="InterPro" id="IPR001501">
    <property type="entry name" value="Ni-dep_hyd_lsu"/>
</dbReference>
<feature type="binding site" evidence="1">
    <location>
        <position position="63"/>
    </location>
    <ligand>
        <name>Ni(2+)</name>
        <dbReference type="ChEBI" id="CHEBI:49786"/>
    </ligand>
</feature>
<dbReference type="Gene3D" id="1.10.645.10">
    <property type="entry name" value="Cytochrome-c3 Hydrogenase, chain B"/>
    <property type="match status" value="1"/>
</dbReference>
<dbReference type="InterPro" id="IPR050867">
    <property type="entry name" value="NiFe/NiFeSe_hydrgnase_LSU"/>
</dbReference>
<feature type="binding site" evidence="1">
    <location>
        <position position="41"/>
    </location>
    <ligand>
        <name>Mg(2+)</name>
        <dbReference type="ChEBI" id="CHEBI:18420"/>
    </ligand>
</feature>
<reference evidence="3" key="1">
    <citation type="submission" date="2011-05" db="EMBL/GenBank/DDBJ databases">
        <title>Complete sequence of Desulfotomaculum ruminis DSM 2154.</title>
        <authorList>
            <person name="Lucas S."/>
            <person name="Copeland A."/>
            <person name="Lapidus A."/>
            <person name="Cheng J.-F."/>
            <person name="Goodwin L."/>
            <person name="Pitluck S."/>
            <person name="Lu M."/>
            <person name="Detter J.C."/>
            <person name="Han C."/>
            <person name="Tapia R."/>
            <person name="Land M."/>
            <person name="Hauser L."/>
            <person name="Kyrpides N."/>
            <person name="Ivanova N."/>
            <person name="Mikhailova N."/>
            <person name="Pagani I."/>
            <person name="Stams A.J.M."/>
            <person name="Plugge C.M."/>
            <person name="Muyzer G."/>
            <person name="Kuever J."/>
            <person name="Parshina S.N."/>
            <person name="Ivanova A.E."/>
            <person name="Nazina T.N."/>
            <person name="Brambilla E."/>
            <person name="Spring S."/>
            <person name="Klenk H.-P."/>
            <person name="Woyke T."/>
        </authorList>
    </citation>
    <scope>NUCLEOTIDE SEQUENCE [LARGE SCALE GENOMIC DNA]</scope>
    <source>
        <strain evidence="3">ATCC 23193 / DSM 2154 / NCIB 8452 / DL</strain>
    </source>
</reference>
<comment type="cofactor">
    <cofactor evidence="1">
        <name>Ni(2+)</name>
        <dbReference type="ChEBI" id="CHEBI:49786"/>
    </cofactor>
</comment>
<sequence>MKKITVSPLQRVHSPTSVEVMVENKKVVDARIIGDSFRGFEFILRGRDPRDAPYLTGRICGICSSAHSVASSMALEQAAGVKPPRNGIILRNLIFGADILQNHIRQIYLFSMPDYVRMPNLGPLTNGFNQDLRLSRKVNQAMVKHYFMAVEFSRLANELIILLGGKTPFNHGVLAGGGTVPPSPEIIGDFKVKLEKINHFITQVMIPDVYTLAKVYEDYYHMGVRKINFLSFGLFPVDEDDQERYFPKGVLIDGQARNFHASFIREDVSRSWYAQDGEGVKSPGQIPGEPDREKKGAYSWIKAPRYQGQALEGGPLARMWIKGDCRGISTMDRLLARALEAQEIGLLMLGWLRELKFTEPIYFPYQAPRKGVGAGLTDAMRGPLGHWVRIEKGRIVNYDIVTPTAWNFSPKDNRGQPGPVEESLLGVQVENEQEPVEICRVIRAFDLCSSCSAHVMVAGKPVKKMMIMP</sequence>
<keyword evidence="1" id="KW-0533">Nickel</keyword>
<proteinExistence type="predicted"/>
<keyword evidence="3" id="KW-1185">Reference proteome</keyword>
<dbReference type="STRING" id="696281.Desru_2371"/>
<keyword evidence="1" id="KW-0408">Iron</keyword>
<dbReference type="KEGG" id="dru:Desru_2371"/>
<keyword evidence="1" id="KW-0479">Metal-binding</keyword>
<feature type="binding site" evidence="1">
    <location>
        <position position="451"/>
    </location>
    <ligand>
        <name>Fe cation</name>
        <dbReference type="ChEBI" id="CHEBI:24875"/>
    </ligand>
</feature>
<evidence type="ECO:0000313" key="2">
    <source>
        <dbReference type="EMBL" id="AEG60613.1"/>
    </source>
</evidence>
<gene>
    <name evidence="2" type="ordered locus">Desru_2371</name>
</gene>
<feature type="binding site" evidence="1">
    <location>
        <position position="400"/>
    </location>
    <ligand>
        <name>Mg(2+)</name>
        <dbReference type="ChEBI" id="CHEBI:18420"/>
    </ligand>
</feature>
<organism evidence="2 3">
    <name type="scientific">Desulforamulus ruminis (strain ATCC 23193 / DSM 2154 / NCIMB 8452 / DL)</name>
    <name type="common">Desulfotomaculum ruminis</name>
    <dbReference type="NCBI Taxonomy" id="696281"/>
    <lineage>
        <taxon>Bacteria</taxon>
        <taxon>Bacillati</taxon>
        <taxon>Bacillota</taxon>
        <taxon>Clostridia</taxon>
        <taxon>Eubacteriales</taxon>
        <taxon>Peptococcaceae</taxon>
        <taxon>Desulforamulus</taxon>
    </lineage>
</organism>
<dbReference type="RefSeq" id="WP_013842369.1">
    <property type="nucleotide sequence ID" value="NC_015589.1"/>
</dbReference>
<comment type="cofactor">
    <cofactor evidence="1">
        <name>Fe cation</name>
        <dbReference type="ChEBI" id="CHEBI:24875"/>
    </cofactor>
</comment>
<dbReference type="Pfam" id="PF00374">
    <property type="entry name" value="NiFeSe_Hases"/>
    <property type="match status" value="2"/>
</dbReference>
<accession>F6DME6</accession>
<dbReference type="HOGENOM" id="CLU_030087_0_0_9"/>
<dbReference type="InterPro" id="IPR029014">
    <property type="entry name" value="NiFe-Hase_large"/>
</dbReference>
<dbReference type="PANTHER" id="PTHR42958">
    <property type="entry name" value="HYDROGENASE-2 LARGE CHAIN"/>
    <property type="match status" value="1"/>
</dbReference>
<dbReference type="PANTHER" id="PTHR42958:SF2">
    <property type="entry name" value="UPTAKE HYDROGENASE LARGE SUBUNIT"/>
    <property type="match status" value="1"/>
</dbReference>
<evidence type="ECO:0000256" key="1">
    <source>
        <dbReference type="PIRSR" id="PIRSR601501-1"/>
    </source>
</evidence>
<reference evidence="2 3" key="2">
    <citation type="journal article" date="2012" name="Stand. Genomic Sci.">
        <title>Complete genome sequence of the sulfate-reducing firmicute Desulfotomaculum ruminis type strain (DL(T)).</title>
        <authorList>
            <person name="Spring S."/>
            <person name="Visser M."/>
            <person name="Lu M."/>
            <person name="Copeland A."/>
            <person name="Lapidus A."/>
            <person name="Lucas S."/>
            <person name="Cheng J.F."/>
            <person name="Han C."/>
            <person name="Tapia R."/>
            <person name="Goodwin L.A."/>
            <person name="Pitluck S."/>
            <person name="Ivanova N."/>
            <person name="Land M."/>
            <person name="Hauser L."/>
            <person name="Larimer F."/>
            <person name="Rohde M."/>
            <person name="Goker M."/>
            <person name="Detter J.C."/>
            <person name="Kyrpides N.C."/>
            <person name="Woyke T."/>
            <person name="Schaap P.J."/>
            <person name="Plugge C.M."/>
            <person name="Muyzer G."/>
            <person name="Kuever J."/>
            <person name="Pereira I.A."/>
            <person name="Parshina S.N."/>
            <person name="Bernier-Latmani R."/>
            <person name="Stams A.J."/>
            <person name="Klenk H.P."/>
        </authorList>
    </citation>
    <scope>NUCLEOTIDE SEQUENCE [LARGE SCALE GENOMIC DNA]</scope>
    <source>
        <strain evidence="3">ATCC 23193 / DSM 2154 / NCIB 8452 / DL</strain>
    </source>
</reference>
<dbReference type="eggNOG" id="COG0374">
    <property type="taxonomic scope" value="Bacteria"/>
</dbReference>
<protein>
    <submittedName>
        <fullName evidence="2">Nickel-dependent hydrogenase large subunit</fullName>
    </submittedName>
</protein>
<feature type="binding site" evidence="1">
    <location>
        <position position="63"/>
    </location>
    <ligand>
        <name>Fe cation</name>
        <dbReference type="ChEBI" id="CHEBI:24875"/>
    </ligand>
</feature>
<dbReference type="EMBL" id="CP002780">
    <property type="protein sequence ID" value="AEG60613.1"/>
    <property type="molecule type" value="Genomic_DNA"/>
</dbReference>
<name>F6DME6_DESRL</name>